<dbReference type="EC" id="2.6.1.42" evidence="6"/>
<comment type="function">
    <text evidence="1">Acts on leucine, isoleucine and valine.</text>
</comment>
<dbReference type="SUPFAM" id="SSF56752">
    <property type="entry name" value="D-aminoacid aminotransferase-like PLP-dependent enzymes"/>
    <property type="match status" value="1"/>
</dbReference>
<evidence type="ECO:0000256" key="3">
    <source>
        <dbReference type="ARBA" id="ARBA00004931"/>
    </source>
</evidence>
<dbReference type="InterPro" id="IPR001544">
    <property type="entry name" value="Aminotrans_IV"/>
</dbReference>
<dbReference type="Proteomes" id="UP001156702">
    <property type="component" value="Unassembled WGS sequence"/>
</dbReference>
<dbReference type="GO" id="GO:0008483">
    <property type="term" value="F:transaminase activity"/>
    <property type="evidence" value="ECO:0007669"/>
    <property type="project" value="UniProtKB-KW"/>
</dbReference>
<reference evidence="13" key="1">
    <citation type="journal article" date="2019" name="Int. J. Syst. Evol. Microbiol.">
        <title>The Global Catalogue of Microorganisms (GCM) 10K type strain sequencing project: providing services to taxonomists for standard genome sequencing and annotation.</title>
        <authorList>
            <consortium name="The Broad Institute Genomics Platform"/>
            <consortium name="The Broad Institute Genome Sequencing Center for Infectious Disease"/>
            <person name="Wu L."/>
            <person name="Ma J."/>
        </authorList>
    </citation>
    <scope>NUCLEOTIDE SEQUENCE [LARGE SCALE GENOMIC DNA]</scope>
    <source>
        <strain evidence="13">NBRC 102122</strain>
    </source>
</reference>
<organism evidence="12 13">
    <name type="scientific">Shinella yambaruensis</name>
    <dbReference type="NCBI Taxonomy" id="415996"/>
    <lineage>
        <taxon>Bacteria</taxon>
        <taxon>Pseudomonadati</taxon>
        <taxon>Pseudomonadota</taxon>
        <taxon>Alphaproteobacteria</taxon>
        <taxon>Hyphomicrobiales</taxon>
        <taxon>Rhizobiaceae</taxon>
        <taxon>Shinella</taxon>
    </lineage>
</organism>
<proteinExistence type="inferred from homology"/>
<dbReference type="Pfam" id="PF01063">
    <property type="entry name" value="Aminotran_4"/>
    <property type="match status" value="1"/>
</dbReference>
<protein>
    <recommendedName>
        <fullName evidence="7">Probable branched-chain-amino-acid aminotransferase</fullName>
        <ecNumber evidence="6">2.6.1.42</ecNumber>
    </recommendedName>
</protein>
<dbReference type="RefSeq" id="WP_244767654.1">
    <property type="nucleotide sequence ID" value="NZ_BSOP01000042.1"/>
</dbReference>
<evidence type="ECO:0000256" key="6">
    <source>
        <dbReference type="ARBA" id="ARBA00013053"/>
    </source>
</evidence>
<comment type="caution">
    <text evidence="12">The sequence shown here is derived from an EMBL/GenBank/DDBJ whole genome shotgun (WGS) entry which is preliminary data.</text>
</comment>
<evidence type="ECO:0000256" key="7">
    <source>
        <dbReference type="ARBA" id="ARBA00014472"/>
    </source>
</evidence>
<evidence type="ECO:0000256" key="4">
    <source>
        <dbReference type="ARBA" id="ARBA00005072"/>
    </source>
</evidence>
<comment type="pathway">
    <text evidence="3">Amino-acid biosynthesis; L-valine biosynthesis; L-valine from pyruvate: step 4/4.</text>
</comment>
<gene>
    <name evidence="12" type="ORF">GCM10007923_48020</name>
</gene>
<name>A0ABQ5ZNA8_9HYPH</name>
<evidence type="ECO:0000256" key="10">
    <source>
        <dbReference type="ARBA" id="ARBA00048798"/>
    </source>
</evidence>
<keyword evidence="12" id="KW-0032">Aminotransferase</keyword>
<dbReference type="Gene3D" id="3.30.470.10">
    <property type="match status" value="1"/>
</dbReference>
<sequence length="299" mass="32131">MPEPIAYVNGEFRPESEASISILDHAVLYGDGVFDTVFGWKGRIFRLDEHIERTFQSMAAIALDPPFSRSELKALVLEAARRNGFENAYIKWIVTRGVNGRPLMDPQGCVANLIIIVQPYLERVSAERAARGVALKTVAWRRPSGQVLAPQVKSLNYLNLVMAKMEAKAAGADEALLLTLDGHLCEATGCNIFLVKDRRLLTPDRDILFGITRAAVIELAPSLGFTVEEGAFGLYDAYTADEIFVCSTAGGLLPVCRIDGRTVGGGAPGPAFACLSAAYGALINAPEAGPAYLTVETAA</sequence>
<dbReference type="Gene3D" id="3.20.10.10">
    <property type="entry name" value="D-amino Acid Aminotransferase, subunit A, domain 2"/>
    <property type="match status" value="1"/>
</dbReference>
<evidence type="ECO:0000256" key="11">
    <source>
        <dbReference type="ARBA" id="ARBA00049229"/>
    </source>
</evidence>
<evidence type="ECO:0000256" key="2">
    <source>
        <dbReference type="ARBA" id="ARBA00004824"/>
    </source>
</evidence>
<dbReference type="PANTHER" id="PTHR42743">
    <property type="entry name" value="AMINO-ACID AMINOTRANSFERASE"/>
    <property type="match status" value="1"/>
</dbReference>
<keyword evidence="8" id="KW-0028">Amino-acid biosynthesis</keyword>
<comment type="catalytic activity">
    <reaction evidence="10">
        <text>L-isoleucine + 2-oxoglutarate = (S)-3-methyl-2-oxopentanoate + L-glutamate</text>
        <dbReference type="Rhea" id="RHEA:24801"/>
        <dbReference type="ChEBI" id="CHEBI:16810"/>
        <dbReference type="ChEBI" id="CHEBI:29985"/>
        <dbReference type="ChEBI" id="CHEBI:35146"/>
        <dbReference type="ChEBI" id="CHEBI:58045"/>
        <dbReference type="EC" id="2.6.1.42"/>
    </reaction>
</comment>
<accession>A0ABQ5ZNA8</accession>
<comment type="similarity">
    <text evidence="5">Belongs to the class-IV pyridoxal-phosphate-dependent aminotransferase family.</text>
</comment>
<keyword evidence="12" id="KW-0808">Transferase</keyword>
<evidence type="ECO:0000256" key="8">
    <source>
        <dbReference type="ARBA" id="ARBA00023304"/>
    </source>
</evidence>
<keyword evidence="13" id="KW-1185">Reference proteome</keyword>
<keyword evidence="8" id="KW-0100">Branched-chain amino acid biosynthesis</keyword>
<comment type="pathway">
    <text evidence="4">Amino-acid biosynthesis; L-leucine biosynthesis; L-leucine from 3-methyl-2-oxobutanoate: step 4/4.</text>
</comment>
<dbReference type="InterPro" id="IPR043132">
    <property type="entry name" value="BCAT-like_C"/>
</dbReference>
<dbReference type="InterPro" id="IPR050571">
    <property type="entry name" value="Class-IV_PLP-Dep_Aminotrnsfr"/>
</dbReference>
<comment type="pathway">
    <text evidence="2">Amino-acid biosynthesis; L-isoleucine biosynthesis; L-isoleucine from 2-oxobutanoate: step 4/4.</text>
</comment>
<dbReference type="InterPro" id="IPR043131">
    <property type="entry name" value="BCAT-like_N"/>
</dbReference>
<evidence type="ECO:0000256" key="5">
    <source>
        <dbReference type="ARBA" id="ARBA00009320"/>
    </source>
</evidence>
<comment type="catalytic activity">
    <reaction evidence="11">
        <text>L-leucine + 2-oxoglutarate = 4-methyl-2-oxopentanoate + L-glutamate</text>
        <dbReference type="Rhea" id="RHEA:18321"/>
        <dbReference type="ChEBI" id="CHEBI:16810"/>
        <dbReference type="ChEBI" id="CHEBI:17865"/>
        <dbReference type="ChEBI" id="CHEBI:29985"/>
        <dbReference type="ChEBI" id="CHEBI:57427"/>
        <dbReference type="EC" id="2.6.1.42"/>
    </reaction>
</comment>
<dbReference type="PANTHER" id="PTHR42743:SF11">
    <property type="entry name" value="AMINODEOXYCHORISMATE LYASE"/>
    <property type="match status" value="1"/>
</dbReference>
<evidence type="ECO:0000313" key="12">
    <source>
        <dbReference type="EMBL" id="GLR53586.1"/>
    </source>
</evidence>
<comment type="catalytic activity">
    <reaction evidence="9">
        <text>L-valine + 2-oxoglutarate = 3-methyl-2-oxobutanoate + L-glutamate</text>
        <dbReference type="Rhea" id="RHEA:24813"/>
        <dbReference type="ChEBI" id="CHEBI:11851"/>
        <dbReference type="ChEBI" id="CHEBI:16810"/>
        <dbReference type="ChEBI" id="CHEBI:29985"/>
        <dbReference type="ChEBI" id="CHEBI:57762"/>
        <dbReference type="EC" id="2.6.1.42"/>
    </reaction>
</comment>
<evidence type="ECO:0000256" key="9">
    <source>
        <dbReference type="ARBA" id="ARBA00048212"/>
    </source>
</evidence>
<evidence type="ECO:0000313" key="13">
    <source>
        <dbReference type="Proteomes" id="UP001156702"/>
    </source>
</evidence>
<evidence type="ECO:0000256" key="1">
    <source>
        <dbReference type="ARBA" id="ARBA00003109"/>
    </source>
</evidence>
<dbReference type="EMBL" id="BSOP01000042">
    <property type="protein sequence ID" value="GLR53586.1"/>
    <property type="molecule type" value="Genomic_DNA"/>
</dbReference>
<dbReference type="InterPro" id="IPR036038">
    <property type="entry name" value="Aminotransferase-like"/>
</dbReference>